<dbReference type="GO" id="GO:0015074">
    <property type="term" value="P:DNA integration"/>
    <property type="evidence" value="ECO:0007669"/>
    <property type="project" value="InterPro"/>
</dbReference>
<keyword evidence="1" id="KW-0233">DNA recombination</keyword>
<reference evidence="3 4" key="1">
    <citation type="submission" date="2016-10" db="EMBL/GenBank/DDBJ databases">
        <title>Comparative genomics of Bacillus thuringiensis reveals a path to pathogens against multiple invertebrate hosts.</title>
        <authorList>
            <person name="Zheng J."/>
            <person name="Gao Q."/>
            <person name="Liu H."/>
            <person name="Peng D."/>
            <person name="Ruan L."/>
            <person name="Sun M."/>
        </authorList>
    </citation>
    <scope>NUCLEOTIDE SEQUENCE [LARGE SCALE GENOMIC DNA]</scope>
    <source>
        <strain evidence="3">BGSC 4BK1</strain>
    </source>
</reference>
<proteinExistence type="predicted"/>
<dbReference type="InterPro" id="IPR002104">
    <property type="entry name" value="Integrase_catalytic"/>
</dbReference>
<dbReference type="AlphaFoldDB" id="A0A242Z0D2"/>
<organism evidence="3 4">
    <name type="scientific">Bacillus wiedmannii</name>
    <dbReference type="NCBI Taxonomy" id="1890302"/>
    <lineage>
        <taxon>Bacteria</taxon>
        <taxon>Bacillati</taxon>
        <taxon>Bacillota</taxon>
        <taxon>Bacilli</taxon>
        <taxon>Bacillales</taxon>
        <taxon>Bacillaceae</taxon>
        <taxon>Bacillus</taxon>
        <taxon>Bacillus cereus group</taxon>
    </lineage>
</organism>
<sequence>MEKSYCTVKYVLLVQKKRYSQELNIQKNVHLKWYAEDEIKKITKYLLTIRDKVIFQISIEADMRIGEILGLKLEHFDSIEQTLQVVCKLNIENKAKAKTEERTSVINNKYLFRTMDF</sequence>
<dbReference type="Proteomes" id="UP000194945">
    <property type="component" value="Unassembled WGS sequence"/>
</dbReference>
<evidence type="ECO:0000259" key="2">
    <source>
        <dbReference type="PROSITE" id="PS51898"/>
    </source>
</evidence>
<name>A0A242Z0D2_9BACI</name>
<gene>
    <name evidence="3" type="ORF">BK730_24645</name>
</gene>
<evidence type="ECO:0000256" key="1">
    <source>
        <dbReference type="ARBA" id="ARBA00023172"/>
    </source>
</evidence>
<dbReference type="Gene3D" id="1.10.443.10">
    <property type="entry name" value="Intergrase catalytic core"/>
    <property type="match status" value="1"/>
</dbReference>
<protein>
    <recommendedName>
        <fullName evidence="2">Tyr recombinase domain-containing protein</fullName>
    </recommendedName>
</protein>
<evidence type="ECO:0000313" key="4">
    <source>
        <dbReference type="Proteomes" id="UP000194945"/>
    </source>
</evidence>
<dbReference type="InterPro" id="IPR013762">
    <property type="entry name" value="Integrase-like_cat_sf"/>
</dbReference>
<dbReference type="GO" id="GO:0003677">
    <property type="term" value="F:DNA binding"/>
    <property type="evidence" value="ECO:0007669"/>
    <property type="project" value="InterPro"/>
</dbReference>
<dbReference type="SUPFAM" id="SSF56349">
    <property type="entry name" value="DNA breaking-rejoining enzymes"/>
    <property type="match status" value="1"/>
</dbReference>
<dbReference type="PROSITE" id="PS51898">
    <property type="entry name" value="TYR_RECOMBINASE"/>
    <property type="match status" value="1"/>
</dbReference>
<dbReference type="GO" id="GO:0006310">
    <property type="term" value="P:DNA recombination"/>
    <property type="evidence" value="ECO:0007669"/>
    <property type="project" value="UniProtKB-KW"/>
</dbReference>
<dbReference type="InterPro" id="IPR011010">
    <property type="entry name" value="DNA_brk_join_enz"/>
</dbReference>
<evidence type="ECO:0000313" key="3">
    <source>
        <dbReference type="EMBL" id="OTX84963.1"/>
    </source>
</evidence>
<feature type="domain" description="Tyr recombinase" evidence="2">
    <location>
        <begin position="29"/>
        <end position="117"/>
    </location>
</feature>
<dbReference type="EMBL" id="NFDE01000063">
    <property type="protein sequence ID" value="OTX84963.1"/>
    <property type="molecule type" value="Genomic_DNA"/>
</dbReference>
<comment type="caution">
    <text evidence="3">The sequence shown here is derived from an EMBL/GenBank/DDBJ whole genome shotgun (WGS) entry which is preliminary data.</text>
</comment>
<accession>A0A242Z0D2</accession>